<accession>A0ABV4LN20</accession>
<proteinExistence type="predicted"/>
<keyword evidence="2 4" id="KW-0547">Nucleotide-binding</keyword>
<gene>
    <name evidence="6" type="ORF">ACED33_04115</name>
</gene>
<evidence type="ECO:0000313" key="6">
    <source>
        <dbReference type="EMBL" id="MEZ8179851.1"/>
    </source>
</evidence>
<dbReference type="Pfam" id="PF13535">
    <property type="entry name" value="ATP-grasp_4"/>
    <property type="match status" value="1"/>
</dbReference>
<dbReference type="SUPFAM" id="SSF56059">
    <property type="entry name" value="Glutathione synthetase ATP-binding domain-like"/>
    <property type="match status" value="1"/>
</dbReference>
<feature type="domain" description="ATP-grasp" evidence="5">
    <location>
        <begin position="112"/>
        <end position="295"/>
    </location>
</feature>
<dbReference type="PROSITE" id="PS50975">
    <property type="entry name" value="ATP_GRASP"/>
    <property type="match status" value="1"/>
</dbReference>
<protein>
    <submittedName>
        <fullName evidence="6">Acetyl-CoA carboxylase biotin carboxylase subunit family protein</fullName>
    </submittedName>
</protein>
<comment type="caution">
    <text evidence="6">The sequence shown here is derived from an EMBL/GenBank/DDBJ whole genome shotgun (WGS) entry which is preliminary data.</text>
</comment>
<dbReference type="Proteomes" id="UP001569200">
    <property type="component" value="Unassembled WGS sequence"/>
</dbReference>
<organism evidence="6 7">
    <name type="scientific">Vibrio splendidus</name>
    <dbReference type="NCBI Taxonomy" id="29497"/>
    <lineage>
        <taxon>Bacteria</taxon>
        <taxon>Pseudomonadati</taxon>
        <taxon>Pseudomonadota</taxon>
        <taxon>Gammaproteobacteria</taxon>
        <taxon>Vibrionales</taxon>
        <taxon>Vibrionaceae</taxon>
        <taxon>Vibrio</taxon>
    </lineage>
</organism>
<keyword evidence="3 4" id="KW-0067">ATP-binding</keyword>
<evidence type="ECO:0000256" key="3">
    <source>
        <dbReference type="ARBA" id="ARBA00022840"/>
    </source>
</evidence>
<evidence type="ECO:0000256" key="4">
    <source>
        <dbReference type="PROSITE-ProRule" id="PRU00409"/>
    </source>
</evidence>
<dbReference type="RefSeq" id="WP_368084320.1">
    <property type="nucleotide sequence ID" value="NZ_JBGONW010000003.1"/>
</dbReference>
<dbReference type="PANTHER" id="PTHR43585">
    <property type="entry name" value="FUMIPYRROLE BIOSYNTHESIS PROTEIN C"/>
    <property type="match status" value="1"/>
</dbReference>
<name>A0ABV4LN20_VIBSP</name>
<dbReference type="EMBL" id="JBGOOW010000002">
    <property type="protein sequence ID" value="MEZ8179851.1"/>
    <property type="molecule type" value="Genomic_DNA"/>
</dbReference>
<dbReference type="Gene3D" id="3.40.50.20">
    <property type="match status" value="1"/>
</dbReference>
<evidence type="ECO:0000313" key="7">
    <source>
        <dbReference type="Proteomes" id="UP001569200"/>
    </source>
</evidence>
<sequence>MTNIFVIDRIGYDEIFDGVDLLDEDKLFYVVNKSNTSKVNKQYLQELNIIDSNDFEKIERVFLDTHTRQPIDHVIVLSEKHQELAGKFLDIINGVDEHQKIARIFRDKVEMKKHLSNFDIKVPEFGHVSDALSLLEKYGKIVIKPLDGMGSENIHIIDNKVLLLELLNNPEINNATYECEEFIDGELVHIDSVIINGEINVHRVSLYSNNSADFNEYSFWSSVNIDDDNLSMFNSEVIKAMGLVSGVTHLEVFRKPNGEIVFCEIAKRAGGAGIVDVTEIVTGVNLRTVDTSLYLSRPYSVKKQSAKYSGWLIAYGKKGVVADISTPEDFNDDWIAKCEIKATLGELISEPKFSTDEIAQWIVTGDTQDEVSHRINDIKQRFILEVN</sequence>
<evidence type="ECO:0000256" key="1">
    <source>
        <dbReference type="ARBA" id="ARBA00022598"/>
    </source>
</evidence>
<evidence type="ECO:0000256" key="2">
    <source>
        <dbReference type="ARBA" id="ARBA00022741"/>
    </source>
</evidence>
<evidence type="ECO:0000259" key="5">
    <source>
        <dbReference type="PROSITE" id="PS50975"/>
    </source>
</evidence>
<dbReference type="InterPro" id="IPR052032">
    <property type="entry name" value="ATP-dep_AA_Ligase"/>
</dbReference>
<keyword evidence="1" id="KW-0436">Ligase</keyword>
<keyword evidence="7" id="KW-1185">Reference proteome</keyword>
<dbReference type="Gene3D" id="3.30.470.20">
    <property type="entry name" value="ATP-grasp fold, B domain"/>
    <property type="match status" value="1"/>
</dbReference>
<reference evidence="6 7" key="1">
    <citation type="submission" date="2024-06" db="EMBL/GenBank/DDBJ databases">
        <authorList>
            <person name="Steensen K."/>
            <person name="Seneca J."/>
            <person name="Bartlau N."/>
            <person name="Yu A.X."/>
            <person name="Polz M.F."/>
        </authorList>
    </citation>
    <scope>NUCLEOTIDE SEQUENCE [LARGE SCALE GENOMIC DNA]</scope>
    <source>
        <strain evidence="6 7">1F145</strain>
    </source>
</reference>
<dbReference type="InterPro" id="IPR011761">
    <property type="entry name" value="ATP-grasp"/>
</dbReference>
<dbReference type="PANTHER" id="PTHR43585:SF2">
    <property type="entry name" value="ATP-GRASP ENZYME FSQD"/>
    <property type="match status" value="1"/>
</dbReference>